<dbReference type="EMBL" id="CP056041">
    <property type="protein sequence ID" value="QKZ20373.1"/>
    <property type="molecule type" value="Genomic_DNA"/>
</dbReference>
<keyword evidence="3" id="KW-1185">Reference proteome</keyword>
<feature type="transmembrane region" description="Helical" evidence="1">
    <location>
        <begin position="85"/>
        <end position="106"/>
    </location>
</feature>
<dbReference type="RefSeq" id="WP_176576433.1">
    <property type="nucleotide sequence ID" value="NZ_CBDRGH010000036.1"/>
</dbReference>
<keyword evidence="1" id="KW-0472">Membrane</keyword>
<feature type="transmembrane region" description="Helical" evidence="1">
    <location>
        <begin position="43"/>
        <end position="64"/>
    </location>
</feature>
<keyword evidence="1" id="KW-0812">Transmembrane</keyword>
<gene>
    <name evidence="2" type="ORF">HUT05_25300</name>
</gene>
<evidence type="ECO:0000313" key="2">
    <source>
        <dbReference type="EMBL" id="QKZ20373.1"/>
    </source>
</evidence>
<organism evidence="2 3">
    <name type="scientific">Streptomyces chartreusis</name>
    <dbReference type="NCBI Taxonomy" id="1969"/>
    <lineage>
        <taxon>Bacteria</taxon>
        <taxon>Bacillati</taxon>
        <taxon>Actinomycetota</taxon>
        <taxon>Actinomycetes</taxon>
        <taxon>Kitasatosporales</taxon>
        <taxon>Streptomycetaceae</taxon>
        <taxon>Streptomyces</taxon>
    </lineage>
</organism>
<evidence type="ECO:0000313" key="3">
    <source>
        <dbReference type="Proteomes" id="UP000509418"/>
    </source>
</evidence>
<sequence>MSQILHAFNQLPDHVQLAAGGGGIVPEFTPALPDNLKGITGQILGWATGIGIALAVLGQILGWSMVGIGHSTERSQLATRGKASAVWSLVGGMGLAVASSLVMLFYNAAKGGN</sequence>
<accession>A0A7H8TA27</accession>
<reference evidence="2 3" key="1">
    <citation type="submission" date="2020-06" db="EMBL/GenBank/DDBJ databases">
        <title>Genome mining for natural products.</title>
        <authorList>
            <person name="Zhang B."/>
            <person name="Shi J."/>
            <person name="Ge H."/>
        </authorList>
    </citation>
    <scope>NUCLEOTIDE SEQUENCE [LARGE SCALE GENOMIC DNA]</scope>
    <source>
        <strain evidence="2 3">NA02069</strain>
    </source>
</reference>
<name>A0A7H8TA27_STRCX</name>
<evidence type="ECO:0000256" key="1">
    <source>
        <dbReference type="SAM" id="Phobius"/>
    </source>
</evidence>
<dbReference type="AlphaFoldDB" id="A0A7H8TA27"/>
<proteinExistence type="predicted"/>
<keyword evidence="1" id="KW-1133">Transmembrane helix</keyword>
<protein>
    <submittedName>
        <fullName evidence="2">Uncharacterized protein</fullName>
    </submittedName>
</protein>
<dbReference type="Proteomes" id="UP000509418">
    <property type="component" value="Chromosome"/>
</dbReference>